<dbReference type="AlphaFoldDB" id="A0A848KM03"/>
<accession>A0A848KM03</accession>
<dbReference type="InterPro" id="IPR008271">
    <property type="entry name" value="Ser/Thr_kinase_AS"/>
</dbReference>
<dbReference type="Pfam" id="PF00069">
    <property type="entry name" value="Pkinase"/>
    <property type="match status" value="1"/>
</dbReference>
<dbReference type="PANTHER" id="PTHR43289:SF6">
    <property type="entry name" value="SERINE_THREONINE-PROTEIN KINASE NEKL-3"/>
    <property type="match status" value="1"/>
</dbReference>
<evidence type="ECO:0000313" key="11">
    <source>
        <dbReference type="EMBL" id="NMN99241.1"/>
    </source>
</evidence>
<keyword evidence="9" id="KW-0472">Membrane</keyword>
<feature type="domain" description="Protein kinase" evidence="10">
    <location>
        <begin position="9"/>
        <end position="272"/>
    </location>
</feature>
<proteinExistence type="predicted"/>
<feature type="transmembrane region" description="Helical" evidence="9">
    <location>
        <begin position="420"/>
        <end position="443"/>
    </location>
</feature>
<dbReference type="PROSITE" id="PS50011">
    <property type="entry name" value="PROTEIN_KINASE_DOM"/>
    <property type="match status" value="1"/>
</dbReference>
<dbReference type="InterPro" id="IPR011009">
    <property type="entry name" value="Kinase-like_dom_sf"/>
</dbReference>
<dbReference type="Proteomes" id="UP000535543">
    <property type="component" value="Unassembled WGS sequence"/>
</dbReference>
<reference evidence="11 12" key="1">
    <citation type="submission" date="2019-05" db="EMBL/GenBank/DDBJ databases">
        <authorList>
            <person name="Lee S.D."/>
        </authorList>
    </citation>
    <scope>NUCLEOTIDE SEQUENCE [LARGE SCALE GENOMIC DNA]</scope>
    <source>
        <strain evidence="11 12">YC2-7</strain>
    </source>
</reference>
<name>A0A848KM03_9NOCA</name>
<dbReference type="PROSITE" id="PS00107">
    <property type="entry name" value="PROTEIN_KINASE_ATP"/>
    <property type="match status" value="1"/>
</dbReference>
<evidence type="ECO:0000256" key="2">
    <source>
        <dbReference type="ARBA" id="ARBA00022527"/>
    </source>
</evidence>
<evidence type="ECO:0000256" key="1">
    <source>
        <dbReference type="ARBA" id="ARBA00012513"/>
    </source>
</evidence>
<dbReference type="FunFam" id="1.10.510.10:FF:000021">
    <property type="entry name" value="Serine/threonine protein kinase"/>
    <property type="match status" value="1"/>
</dbReference>
<evidence type="ECO:0000256" key="4">
    <source>
        <dbReference type="ARBA" id="ARBA00022741"/>
    </source>
</evidence>
<keyword evidence="12" id="KW-1185">Reference proteome</keyword>
<feature type="binding site" evidence="7">
    <location>
        <position position="38"/>
    </location>
    <ligand>
        <name>ATP</name>
        <dbReference type="ChEBI" id="CHEBI:30616"/>
    </ligand>
</feature>
<dbReference type="RefSeq" id="WP_169594318.1">
    <property type="nucleotide sequence ID" value="NZ_VCQU01000015.1"/>
</dbReference>
<feature type="transmembrane region" description="Helical" evidence="9">
    <location>
        <begin position="396"/>
        <end position="413"/>
    </location>
</feature>
<evidence type="ECO:0000256" key="6">
    <source>
        <dbReference type="ARBA" id="ARBA00022840"/>
    </source>
</evidence>
<protein>
    <recommendedName>
        <fullName evidence="1">non-specific serine/threonine protein kinase</fullName>
        <ecNumber evidence="1">2.7.11.1</ecNumber>
    </recommendedName>
</protein>
<dbReference type="CDD" id="cd14014">
    <property type="entry name" value="STKc_PknB_like"/>
    <property type="match status" value="1"/>
</dbReference>
<feature type="region of interest" description="Disordered" evidence="8">
    <location>
        <begin position="267"/>
        <end position="329"/>
    </location>
</feature>
<reference evidence="11 12" key="2">
    <citation type="submission" date="2020-06" db="EMBL/GenBank/DDBJ databases">
        <title>Antribacter stalactiti gen. nov., sp. nov., a new member of the family Nacardiaceae isolated from a cave.</title>
        <authorList>
            <person name="Kim I.S."/>
        </authorList>
    </citation>
    <scope>NUCLEOTIDE SEQUENCE [LARGE SCALE GENOMIC DNA]</scope>
    <source>
        <strain evidence="11 12">YC2-7</strain>
    </source>
</reference>
<keyword evidence="4 7" id="KW-0547">Nucleotide-binding</keyword>
<dbReference type="InterPro" id="IPR017441">
    <property type="entry name" value="Protein_kinase_ATP_BS"/>
</dbReference>
<evidence type="ECO:0000256" key="9">
    <source>
        <dbReference type="SAM" id="Phobius"/>
    </source>
</evidence>
<dbReference type="SUPFAM" id="SSF56112">
    <property type="entry name" value="Protein kinase-like (PK-like)"/>
    <property type="match status" value="1"/>
</dbReference>
<evidence type="ECO:0000259" key="10">
    <source>
        <dbReference type="PROSITE" id="PS50011"/>
    </source>
</evidence>
<dbReference type="EMBL" id="VCQU01000015">
    <property type="protein sequence ID" value="NMN99241.1"/>
    <property type="molecule type" value="Genomic_DNA"/>
</dbReference>
<evidence type="ECO:0000313" key="12">
    <source>
        <dbReference type="Proteomes" id="UP000535543"/>
    </source>
</evidence>
<evidence type="ECO:0000256" key="3">
    <source>
        <dbReference type="ARBA" id="ARBA00022679"/>
    </source>
</evidence>
<keyword evidence="9" id="KW-0812">Transmembrane</keyword>
<dbReference type="PANTHER" id="PTHR43289">
    <property type="entry name" value="MITOGEN-ACTIVATED PROTEIN KINASE KINASE KINASE 20-RELATED"/>
    <property type="match status" value="1"/>
</dbReference>
<feature type="transmembrane region" description="Helical" evidence="9">
    <location>
        <begin position="476"/>
        <end position="498"/>
    </location>
</feature>
<dbReference type="InterPro" id="IPR000719">
    <property type="entry name" value="Prot_kinase_dom"/>
</dbReference>
<dbReference type="PROSITE" id="PS00108">
    <property type="entry name" value="PROTEIN_KINASE_ST"/>
    <property type="match status" value="1"/>
</dbReference>
<keyword evidence="9" id="KW-1133">Transmembrane helix</keyword>
<dbReference type="GO" id="GO:0005524">
    <property type="term" value="F:ATP binding"/>
    <property type="evidence" value="ECO:0007669"/>
    <property type="project" value="UniProtKB-UniRule"/>
</dbReference>
<keyword evidence="6 7" id="KW-0067">ATP-binding</keyword>
<dbReference type="FunFam" id="3.30.200.20:FF:000348">
    <property type="entry name" value="Serine/threonine protein kinase"/>
    <property type="match status" value="1"/>
</dbReference>
<dbReference type="Gene3D" id="3.30.200.20">
    <property type="entry name" value="Phosphorylase Kinase, domain 1"/>
    <property type="match status" value="1"/>
</dbReference>
<dbReference type="EC" id="2.7.11.1" evidence="1"/>
<dbReference type="GO" id="GO:0004674">
    <property type="term" value="F:protein serine/threonine kinase activity"/>
    <property type="evidence" value="ECO:0007669"/>
    <property type="project" value="UniProtKB-KW"/>
</dbReference>
<keyword evidence="2 11" id="KW-0723">Serine/threonine-protein kinase</keyword>
<feature type="transmembrane region" description="Helical" evidence="9">
    <location>
        <begin position="357"/>
        <end position="376"/>
    </location>
</feature>
<dbReference type="Gene3D" id="1.10.510.10">
    <property type="entry name" value="Transferase(Phosphotransferase) domain 1"/>
    <property type="match status" value="1"/>
</dbReference>
<keyword evidence="3" id="KW-0808">Transferase</keyword>
<gene>
    <name evidence="11" type="ORF">FGL95_29885</name>
</gene>
<evidence type="ECO:0000256" key="5">
    <source>
        <dbReference type="ARBA" id="ARBA00022777"/>
    </source>
</evidence>
<comment type="caution">
    <text evidence="11">The sequence shown here is derived from an EMBL/GenBank/DDBJ whole genome shotgun (WGS) entry which is preliminary data.</text>
</comment>
<organism evidence="11 12">
    <name type="scientific">Antrihabitans stalactiti</name>
    <dbReference type="NCBI Taxonomy" id="2584121"/>
    <lineage>
        <taxon>Bacteria</taxon>
        <taxon>Bacillati</taxon>
        <taxon>Actinomycetota</taxon>
        <taxon>Actinomycetes</taxon>
        <taxon>Mycobacteriales</taxon>
        <taxon>Nocardiaceae</taxon>
        <taxon>Antrihabitans</taxon>
    </lineage>
</organism>
<sequence length="515" mass="55162">MDETPFGRYRLRELIGEGGMGQVYKAYDTITDRIVALKVLPQNLAVDDVFRERFRREAHSVAGLDEPHVVPIHDYGEIDGRLFLDMRLIKGTDVEAMLAKNGPMPTPYAVALIDQVAAALDAAHDAGLVHRDVKPSNMLVTARDFVYLIDFGIARAAGESGLTSTGTAVGTFAYMAPERFSTREADARSDVYALACVLHECLTDARPFPGNSIEQQIAGHLNTPPPRPSVDRPGVPAAFDTVIAHGMAKNPDERYKTAGELAAAARDAQTRVPNTGSPATVVDVLPATIPGPTRGEAPVEPPSRPELSRSEPTPHVVREGATELGLSAPHNDRRRLEKTIYARSPEVPSTTGFLRGWSWPIAGAITIAVGAAAWALQSPNSFDPQLGLRAPEYLGGPLWIPVFSVLGALMIAVRWRRGVLPVVIVACAAVGAGLLGIAVYVFFLGDTCAVYFTSQAELASVSTAIFGDHHGVNHCLWGGLLHALVIGVYVILLAAFAARSLRRDRRAQGSTPAPS</sequence>
<dbReference type="SMART" id="SM00220">
    <property type="entry name" value="S_TKc"/>
    <property type="match status" value="1"/>
</dbReference>
<evidence type="ECO:0000256" key="7">
    <source>
        <dbReference type="PROSITE-ProRule" id="PRU10141"/>
    </source>
</evidence>
<keyword evidence="5 11" id="KW-0418">Kinase</keyword>
<evidence type="ECO:0000256" key="8">
    <source>
        <dbReference type="SAM" id="MobiDB-lite"/>
    </source>
</evidence>